<gene>
    <name evidence="5" type="primary">rplF</name>
    <name evidence="9" type="ORF">CAY53_10685</name>
</gene>
<dbReference type="Proteomes" id="UP000239867">
    <property type="component" value="Chromosome"/>
</dbReference>
<sequence length="180" mass="18945">MSRIGKLPVAIPAGVKVEVQGAHIKVSGQKGSLERDLRPEMQVSVENGQVVCKPTGGDKQTMAYWGLTRSLIYNMVVGVSEGFSRVLTIEGVGYRASVSGSTLTLNVGYSNPVAFALPAGITGVVGKDNAITLQGIDKDLIGLTAARIRAVRAPEPYKGKGIRYAGEYVARKVGKTGGKK</sequence>
<evidence type="ECO:0000256" key="4">
    <source>
        <dbReference type="ARBA" id="ARBA00023274"/>
    </source>
</evidence>
<evidence type="ECO:0000259" key="8">
    <source>
        <dbReference type="Pfam" id="PF00347"/>
    </source>
</evidence>
<dbReference type="InterPro" id="IPR020040">
    <property type="entry name" value="Ribosomal_uL6_a/b-dom"/>
</dbReference>
<keyword evidence="4 5" id="KW-0687">Ribonucleoprotein</keyword>
<evidence type="ECO:0000256" key="2">
    <source>
        <dbReference type="ARBA" id="ARBA00022884"/>
    </source>
</evidence>
<evidence type="ECO:0000256" key="6">
    <source>
        <dbReference type="RuleBase" id="RU003869"/>
    </source>
</evidence>
<dbReference type="PRINTS" id="PR00059">
    <property type="entry name" value="RIBOSOMALL6"/>
</dbReference>
<dbReference type="HAMAP" id="MF_01365_B">
    <property type="entry name" value="Ribosomal_uL6_B"/>
    <property type="match status" value="1"/>
</dbReference>
<dbReference type="EMBL" id="CP021255">
    <property type="protein sequence ID" value="AVD71878.1"/>
    <property type="molecule type" value="Genomic_DNA"/>
</dbReference>
<protein>
    <recommendedName>
        <fullName evidence="5">Large ribosomal subunit protein uL6</fullName>
    </recommendedName>
</protein>
<dbReference type="PIRSF" id="PIRSF002162">
    <property type="entry name" value="Ribosomal_L6"/>
    <property type="match status" value="1"/>
</dbReference>
<comment type="similarity">
    <text evidence="5 6">Belongs to the universal ribosomal protein uL6 family.</text>
</comment>
<dbReference type="Pfam" id="PF00347">
    <property type="entry name" value="Ribosomal_L6"/>
    <property type="match status" value="2"/>
</dbReference>
<evidence type="ECO:0000256" key="5">
    <source>
        <dbReference type="HAMAP-Rule" id="MF_01365"/>
    </source>
</evidence>
<dbReference type="PANTHER" id="PTHR11655">
    <property type="entry name" value="60S/50S RIBOSOMAL PROTEIN L6/L9"/>
    <property type="match status" value="1"/>
</dbReference>
<dbReference type="FunFam" id="3.90.930.12:FF:000002">
    <property type="entry name" value="50S ribosomal protein L6"/>
    <property type="match status" value="1"/>
</dbReference>
<dbReference type="OrthoDB" id="9805007at2"/>
<accession>A0A2L1GQG2</accession>
<dbReference type="GO" id="GO:0002181">
    <property type="term" value="P:cytoplasmic translation"/>
    <property type="evidence" value="ECO:0007669"/>
    <property type="project" value="TreeGrafter"/>
</dbReference>
<dbReference type="NCBIfam" id="TIGR03654">
    <property type="entry name" value="L6_bact"/>
    <property type="match status" value="1"/>
</dbReference>
<evidence type="ECO:0000256" key="7">
    <source>
        <dbReference type="RuleBase" id="RU003870"/>
    </source>
</evidence>
<dbReference type="GO" id="GO:0003735">
    <property type="term" value="F:structural constituent of ribosome"/>
    <property type="evidence" value="ECO:0007669"/>
    <property type="project" value="UniProtKB-UniRule"/>
</dbReference>
<dbReference type="KEGG" id="deo:CAY53_10685"/>
<dbReference type="PROSITE" id="PS00525">
    <property type="entry name" value="RIBOSOMAL_L6_1"/>
    <property type="match status" value="1"/>
</dbReference>
<dbReference type="SUPFAM" id="SSF56053">
    <property type="entry name" value="Ribosomal protein L6"/>
    <property type="match status" value="2"/>
</dbReference>
<comment type="subunit">
    <text evidence="5">Part of the 50S ribosomal subunit.</text>
</comment>
<dbReference type="InterPro" id="IPR019906">
    <property type="entry name" value="Ribosomal_uL6_bac-type"/>
</dbReference>
<dbReference type="GO" id="GO:0022625">
    <property type="term" value="C:cytosolic large ribosomal subunit"/>
    <property type="evidence" value="ECO:0007669"/>
    <property type="project" value="UniProtKB-UniRule"/>
</dbReference>
<proteinExistence type="inferred from homology"/>
<evidence type="ECO:0000256" key="3">
    <source>
        <dbReference type="ARBA" id="ARBA00022980"/>
    </source>
</evidence>
<keyword evidence="3 5" id="KW-0689">Ribosomal protein</keyword>
<organism evidence="9 10">
    <name type="scientific">Desulfobulbus oralis</name>
    <dbReference type="NCBI Taxonomy" id="1986146"/>
    <lineage>
        <taxon>Bacteria</taxon>
        <taxon>Pseudomonadati</taxon>
        <taxon>Thermodesulfobacteriota</taxon>
        <taxon>Desulfobulbia</taxon>
        <taxon>Desulfobulbales</taxon>
        <taxon>Desulfobulbaceae</taxon>
        <taxon>Desulfobulbus</taxon>
    </lineage>
</organism>
<dbReference type="GO" id="GO:0019843">
    <property type="term" value="F:rRNA binding"/>
    <property type="evidence" value="ECO:0007669"/>
    <property type="project" value="UniProtKB-UniRule"/>
</dbReference>
<evidence type="ECO:0000313" key="10">
    <source>
        <dbReference type="Proteomes" id="UP000239867"/>
    </source>
</evidence>
<dbReference type="InterPro" id="IPR036789">
    <property type="entry name" value="Ribosomal_uL6-like_a/b-dom_sf"/>
</dbReference>
<feature type="domain" description="Large ribosomal subunit protein uL6 alpha-beta" evidence="8">
    <location>
        <begin position="11"/>
        <end position="82"/>
    </location>
</feature>
<keyword evidence="10" id="KW-1185">Reference proteome</keyword>
<dbReference type="AlphaFoldDB" id="A0A2L1GQG2"/>
<dbReference type="InterPro" id="IPR000702">
    <property type="entry name" value="Ribosomal_uL6-like"/>
</dbReference>
<evidence type="ECO:0000256" key="1">
    <source>
        <dbReference type="ARBA" id="ARBA00022730"/>
    </source>
</evidence>
<keyword evidence="2 5" id="KW-0694">RNA-binding</keyword>
<reference evidence="9 10" key="1">
    <citation type="journal article" date="2018" name="MBio">
        <title>Insights into the evolution of host association through the isolation and characterization of a novel human periodontal pathobiont, Desulfobulbus oralis.</title>
        <authorList>
            <person name="Cross K.L."/>
            <person name="Chirania P."/>
            <person name="Xiong W."/>
            <person name="Beall C.J."/>
            <person name="Elkins J.G."/>
            <person name="Giannone R.J."/>
            <person name="Griffen A.L."/>
            <person name="Guss A.M."/>
            <person name="Hettich R.L."/>
            <person name="Joshi S.S."/>
            <person name="Mokrzan E.M."/>
            <person name="Martin R.K."/>
            <person name="Zhulin I.B."/>
            <person name="Leys E.J."/>
            <person name="Podar M."/>
        </authorList>
    </citation>
    <scope>NUCLEOTIDE SEQUENCE [LARGE SCALE GENOMIC DNA]</scope>
    <source>
        <strain evidence="9 10">ORNL</strain>
    </source>
</reference>
<dbReference type="RefSeq" id="WP_104937103.1">
    <property type="nucleotide sequence ID" value="NZ_CP021255.1"/>
</dbReference>
<dbReference type="PANTHER" id="PTHR11655:SF14">
    <property type="entry name" value="LARGE RIBOSOMAL SUBUNIT PROTEIN UL6M"/>
    <property type="match status" value="1"/>
</dbReference>
<feature type="domain" description="Large ribosomal subunit protein uL6 alpha-beta" evidence="8">
    <location>
        <begin position="91"/>
        <end position="164"/>
    </location>
</feature>
<name>A0A2L1GQG2_9BACT</name>
<comment type="function">
    <text evidence="5 7">This protein binds to the 23S rRNA, and is important in its secondary structure. It is located near the subunit interface in the base of the L7/L12 stalk, and near the tRNA binding site of the peptidyltransferase center.</text>
</comment>
<dbReference type="Gene3D" id="3.90.930.12">
    <property type="entry name" value="Ribosomal protein L6, alpha-beta domain"/>
    <property type="match status" value="2"/>
</dbReference>
<evidence type="ECO:0000313" key="9">
    <source>
        <dbReference type="EMBL" id="AVD71878.1"/>
    </source>
</evidence>
<keyword evidence="1 5" id="KW-0699">rRNA-binding</keyword>
<dbReference type="InterPro" id="IPR002358">
    <property type="entry name" value="Ribosomal_uL6_CS"/>
</dbReference>